<gene>
    <name evidence="1" type="ORF">NG792_17910</name>
</gene>
<evidence type="ECO:0000313" key="1">
    <source>
        <dbReference type="EMBL" id="MCT7979594.1"/>
    </source>
</evidence>
<comment type="caution">
    <text evidence="1">The sequence shown here is derived from an EMBL/GenBank/DDBJ whole genome shotgun (WGS) entry which is preliminary data.</text>
</comment>
<proteinExistence type="predicted"/>
<evidence type="ECO:0000313" key="2">
    <source>
        <dbReference type="Proteomes" id="UP001525961"/>
    </source>
</evidence>
<dbReference type="Proteomes" id="UP001525961">
    <property type="component" value="Unassembled WGS sequence"/>
</dbReference>
<dbReference type="EMBL" id="JAMXFA010000025">
    <property type="protein sequence ID" value="MCT7979594.1"/>
    <property type="molecule type" value="Genomic_DNA"/>
</dbReference>
<accession>A0ABT2NA69</accession>
<protein>
    <submittedName>
        <fullName evidence="1">Uncharacterized protein</fullName>
    </submittedName>
</protein>
<keyword evidence="2" id="KW-1185">Reference proteome</keyword>
<reference evidence="1 2" key="1">
    <citation type="journal article" date="2022" name="Front. Microbiol.">
        <title>High genomic differentiation and limited gene flow indicate recent cryptic speciation within the genus Laspinema (cyanobacteria).</title>
        <authorList>
            <person name="Stanojkovic A."/>
            <person name="Skoupy S."/>
            <person name="Skaloud P."/>
            <person name="Dvorak P."/>
        </authorList>
    </citation>
    <scope>NUCLEOTIDE SEQUENCE [LARGE SCALE GENOMIC DNA]</scope>
    <source>
        <strain evidence="1 2">D3b</strain>
    </source>
</reference>
<dbReference type="RefSeq" id="WP_261236300.1">
    <property type="nucleotide sequence ID" value="NZ_JAMXFA010000025.1"/>
</dbReference>
<sequence>MKIWDSHAVFLLNMDVLTKGKTFFPLGSSYSADVLTEVRKTWNSAREAMAIACHNSCLRISISSIPLSASAIAPF</sequence>
<name>A0ABT2NA69_9CYAN</name>
<organism evidence="1 2">
    <name type="scientific">Laspinema olomoucense D3b</name>
    <dbReference type="NCBI Taxonomy" id="2953688"/>
    <lineage>
        <taxon>Bacteria</taxon>
        <taxon>Bacillati</taxon>
        <taxon>Cyanobacteriota</taxon>
        <taxon>Cyanophyceae</taxon>
        <taxon>Oscillatoriophycideae</taxon>
        <taxon>Oscillatoriales</taxon>
        <taxon>Laspinemataceae</taxon>
        <taxon>Laspinema</taxon>
        <taxon>Laspinema olomoucense</taxon>
    </lineage>
</organism>